<dbReference type="PANTHER" id="PTHR33406:SF13">
    <property type="entry name" value="MEMBRANE PROTEIN YDFJ"/>
    <property type="match status" value="1"/>
</dbReference>
<comment type="caution">
    <text evidence="8">The sequence shown here is derived from an EMBL/GenBank/DDBJ whole genome shotgun (WGS) entry which is preliminary data.</text>
</comment>
<accession>A0ABP7CJE7</accession>
<dbReference type="Proteomes" id="UP001500711">
    <property type="component" value="Unassembled WGS sequence"/>
</dbReference>
<feature type="transmembrane region" description="Helical" evidence="6">
    <location>
        <begin position="15"/>
        <end position="35"/>
    </location>
</feature>
<evidence type="ECO:0000256" key="5">
    <source>
        <dbReference type="ARBA" id="ARBA00023136"/>
    </source>
</evidence>
<feature type="domain" description="SSD" evidence="7">
    <location>
        <begin position="199"/>
        <end position="328"/>
    </location>
</feature>
<keyword evidence="3 6" id="KW-0812">Transmembrane</keyword>
<dbReference type="Pfam" id="PF03176">
    <property type="entry name" value="MMPL"/>
    <property type="match status" value="2"/>
</dbReference>
<dbReference type="EMBL" id="BAABBE010000089">
    <property type="protein sequence ID" value="GAA3690034.1"/>
    <property type="molecule type" value="Genomic_DNA"/>
</dbReference>
<evidence type="ECO:0000256" key="1">
    <source>
        <dbReference type="ARBA" id="ARBA00004651"/>
    </source>
</evidence>
<feature type="transmembrane region" description="Helical" evidence="6">
    <location>
        <begin position="518"/>
        <end position="537"/>
    </location>
</feature>
<keyword evidence="4 6" id="KW-1133">Transmembrane helix</keyword>
<organism evidence="8 9">
    <name type="scientific">Lentzea roselyniae</name>
    <dbReference type="NCBI Taxonomy" id="531940"/>
    <lineage>
        <taxon>Bacteria</taxon>
        <taxon>Bacillati</taxon>
        <taxon>Actinomycetota</taxon>
        <taxon>Actinomycetes</taxon>
        <taxon>Pseudonocardiales</taxon>
        <taxon>Pseudonocardiaceae</taxon>
        <taxon>Lentzea</taxon>
    </lineage>
</organism>
<keyword evidence="9" id="KW-1185">Reference proteome</keyword>
<feature type="transmembrane region" description="Helical" evidence="6">
    <location>
        <begin position="181"/>
        <end position="214"/>
    </location>
</feature>
<comment type="subcellular location">
    <subcellularLocation>
        <location evidence="1">Cell membrane</location>
        <topology evidence="1">Multi-pass membrane protein</topology>
    </subcellularLocation>
</comment>
<feature type="domain" description="SSD" evidence="7">
    <location>
        <begin position="520"/>
        <end position="670"/>
    </location>
</feature>
<dbReference type="Gene3D" id="1.20.1640.10">
    <property type="entry name" value="Multidrug efflux transporter AcrB transmembrane domain"/>
    <property type="match status" value="2"/>
</dbReference>
<feature type="transmembrane region" description="Helical" evidence="6">
    <location>
        <begin position="630"/>
        <end position="649"/>
    </location>
</feature>
<feature type="transmembrane region" description="Helical" evidence="6">
    <location>
        <begin position="366"/>
        <end position="385"/>
    </location>
</feature>
<evidence type="ECO:0000313" key="9">
    <source>
        <dbReference type="Proteomes" id="UP001500711"/>
    </source>
</evidence>
<keyword evidence="2" id="KW-1003">Cell membrane</keyword>
<keyword evidence="5 6" id="KW-0472">Membrane</keyword>
<evidence type="ECO:0000256" key="4">
    <source>
        <dbReference type="ARBA" id="ARBA00022989"/>
    </source>
</evidence>
<evidence type="ECO:0000256" key="3">
    <source>
        <dbReference type="ARBA" id="ARBA00022692"/>
    </source>
</evidence>
<dbReference type="SUPFAM" id="SSF82866">
    <property type="entry name" value="Multidrug efflux transporter AcrB transmembrane domain"/>
    <property type="match status" value="2"/>
</dbReference>
<dbReference type="InterPro" id="IPR050545">
    <property type="entry name" value="Mycobact_MmpL"/>
</dbReference>
<dbReference type="RefSeq" id="WP_346137338.1">
    <property type="nucleotide sequence ID" value="NZ_BAABBE010000089.1"/>
</dbReference>
<name>A0ABP7CJE7_9PSEU</name>
<feature type="transmembrane region" description="Helical" evidence="6">
    <location>
        <begin position="279"/>
        <end position="299"/>
    </location>
</feature>
<reference evidence="9" key="1">
    <citation type="journal article" date="2019" name="Int. J. Syst. Evol. Microbiol.">
        <title>The Global Catalogue of Microorganisms (GCM) 10K type strain sequencing project: providing services to taxonomists for standard genome sequencing and annotation.</title>
        <authorList>
            <consortium name="The Broad Institute Genomics Platform"/>
            <consortium name="The Broad Institute Genome Sequencing Center for Infectious Disease"/>
            <person name="Wu L."/>
            <person name="Ma J."/>
        </authorList>
    </citation>
    <scope>NUCLEOTIDE SEQUENCE [LARGE SCALE GENOMIC DNA]</scope>
    <source>
        <strain evidence="9">JCM 17494</strain>
    </source>
</reference>
<feature type="transmembrane region" description="Helical" evidence="6">
    <location>
        <begin position="544"/>
        <end position="565"/>
    </location>
</feature>
<dbReference type="PROSITE" id="PS50156">
    <property type="entry name" value="SSD"/>
    <property type="match status" value="2"/>
</dbReference>
<dbReference type="PRINTS" id="PR00702">
    <property type="entry name" value="ACRIFLAVINRP"/>
</dbReference>
<dbReference type="InterPro" id="IPR000731">
    <property type="entry name" value="SSD"/>
</dbReference>
<evidence type="ECO:0000313" key="8">
    <source>
        <dbReference type="EMBL" id="GAA3690034.1"/>
    </source>
</evidence>
<proteinExistence type="predicted"/>
<feature type="transmembrane region" description="Helical" evidence="6">
    <location>
        <begin position="655"/>
        <end position="678"/>
    </location>
</feature>
<gene>
    <name evidence="8" type="ORF">GCM10022267_90820</name>
</gene>
<sequence>MYEALGRFVVRHRRSTLLLGLGLAAIAASLGFSSFDRFTYGGELQRDAESLRAAEEVRTHLPQGGADVLVIYRSTRQTIDDPGFRAEVESSLHDLPTGLVVHAVTYWNSGALMFASGDRRATVAGLTLTGANETERTKNYQRVRAALRTEALSVAYTGPIAVREAMVTATREDMARTEMLAFPLIFLVLLLVFRSLVAALLPVVTGGLILAVTLGLMRPLTELMDISVLAVNSVAVLALAVAVDAALFVVSRFREELARQSTVDEAVVVTVATAGRTGVFSCLTIAVVILGLTFIPIGLTRSIGVCAALAMLVGAVVCVTLLPAVLAVLGHRVDLVRFRLPSPLRRPGAGDRFWGKVGRAVLAEPVGYLIAAVVTLAILTTPFLHTTLGYPDQRSLPAQNPARLATEQLRDDFALPAADLVQVVTRFGEPVDTPDGKVAVGQWTRQLTTIPGARIAVTAAAAGHHAVQYVYSGAAESATALDTVRRIRALPPPAGGEVLVSGAAAMALDGYELLRDRLPVVLLFIAVTAFLMLAALLKSVLLPLKALVVSALSLGASFGALTWIFQDGHLVWLVGATKTGYLDVLQPIILLVALIGFSMDYEFILLSRIREHYSETGDNNASIVAGLQRSGPVFTGAAVVVLVVVAVFASSDIVFIKQFCVGLFVGVLVDATLVRAVLVPSSMRLLGRANWWWPVKTARTEPRQFRPN</sequence>
<feature type="transmembrane region" description="Helical" evidence="6">
    <location>
        <begin position="305"/>
        <end position="329"/>
    </location>
</feature>
<feature type="transmembrane region" description="Helical" evidence="6">
    <location>
        <begin position="585"/>
        <end position="609"/>
    </location>
</feature>
<protein>
    <submittedName>
        <fullName evidence="8">MMPL family transporter</fullName>
    </submittedName>
</protein>
<evidence type="ECO:0000256" key="2">
    <source>
        <dbReference type="ARBA" id="ARBA00022475"/>
    </source>
</evidence>
<evidence type="ECO:0000259" key="7">
    <source>
        <dbReference type="PROSITE" id="PS50156"/>
    </source>
</evidence>
<dbReference type="InterPro" id="IPR004869">
    <property type="entry name" value="MMPL_dom"/>
</dbReference>
<feature type="transmembrane region" description="Helical" evidence="6">
    <location>
        <begin position="226"/>
        <end position="250"/>
    </location>
</feature>
<evidence type="ECO:0000256" key="6">
    <source>
        <dbReference type="SAM" id="Phobius"/>
    </source>
</evidence>
<dbReference type="InterPro" id="IPR001036">
    <property type="entry name" value="Acrflvin-R"/>
</dbReference>
<dbReference type="PANTHER" id="PTHR33406">
    <property type="entry name" value="MEMBRANE PROTEIN MJ1562-RELATED"/>
    <property type="match status" value="1"/>
</dbReference>